<keyword evidence="4" id="KW-0479">Metal-binding</keyword>
<evidence type="ECO:0000256" key="1">
    <source>
        <dbReference type="ARBA" id="ARBA00007967"/>
    </source>
</evidence>
<dbReference type="Gene3D" id="3.40.50.150">
    <property type="entry name" value="Vaccinia Virus protein VP39"/>
    <property type="match status" value="1"/>
</dbReference>
<dbReference type="InterPro" id="IPR029063">
    <property type="entry name" value="SAM-dependent_MTases_sf"/>
</dbReference>
<proteinExistence type="inferred from homology"/>
<comment type="caution">
    <text evidence="6">The sequence shown here is derived from an EMBL/GenBank/DDBJ whole genome shotgun (WGS) entry which is preliminary data.</text>
</comment>
<accession>A0AAD8IS22</accession>
<keyword evidence="2 6" id="KW-0489">Methyltransferase</keyword>
<dbReference type="EMBL" id="JAUIZM010000004">
    <property type="protein sequence ID" value="KAK1391102.1"/>
    <property type="molecule type" value="Genomic_DNA"/>
</dbReference>
<sequence length="360" mass="40038">MAQKNVLHMNAGAGESSYAKNSSFQKASLLRSIKVLEDSVDGFGIDGFPQCFRLADLGCASGPNSLLVVTTIIDNVRALCQQKDLTVPEFQVFLNDLPDNDFNTIFKIVKPSYSSLANGKGDTLGDNCFISGVPGSFYTRLFPSRSIHFVHSSNSVHWLSQVPVNLEKNRGNIYMAKASPPGICEAYFDQYTKDFSTFLSLRSLEIAPKGCMVITFQGRSRADPSNNGCSILYEILAKSLQAMSTKGFINEADIDSFNIPFYNPTTGEVKAIIDAEGSFEMQEMQTFKNDIEVQSTNKDIFCRIVAKQIRVINEPMLAAHFGETFMDKLFDKYAEELAEHLSKDKIEHLDIMISLTRKSD</sequence>
<gene>
    <name evidence="6" type="ORF">POM88_019280</name>
</gene>
<evidence type="ECO:0000313" key="7">
    <source>
        <dbReference type="Proteomes" id="UP001237642"/>
    </source>
</evidence>
<dbReference type="PANTHER" id="PTHR31009">
    <property type="entry name" value="S-ADENOSYL-L-METHIONINE:CARBOXYL METHYLTRANSFERASE FAMILY PROTEIN"/>
    <property type="match status" value="1"/>
</dbReference>
<dbReference type="Gene3D" id="1.10.1200.270">
    <property type="entry name" value="Methyltransferase, alpha-helical capping domain"/>
    <property type="match status" value="1"/>
</dbReference>
<reference evidence="6" key="2">
    <citation type="submission" date="2023-05" db="EMBL/GenBank/DDBJ databases">
        <authorList>
            <person name="Schelkunov M.I."/>
        </authorList>
    </citation>
    <scope>NUCLEOTIDE SEQUENCE</scope>
    <source>
        <strain evidence="6">Hsosn_3</strain>
        <tissue evidence="6">Leaf</tissue>
    </source>
</reference>
<dbReference type="GO" id="GO:0032259">
    <property type="term" value="P:methylation"/>
    <property type="evidence" value="ECO:0007669"/>
    <property type="project" value="UniProtKB-KW"/>
</dbReference>
<keyword evidence="7" id="KW-1185">Reference proteome</keyword>
<evidence type="ECO:0000256" key="3">
    <source>
        <dbReference type="ARBA" id="ARBA00022679"/>
    </source>
</evidence>
<protein>
    <submittedName>
        <fullName evidence="6">Benzoate carboxyl methyltransferase</fullName>
    </submittedName>
</protein>
<organism evidence="6 7">
    <name type="scientific">Heracleum sosnowskyi</name>
    <dbReference type="NCBI Taxonomy" id="360622"/>
    <lineage>
        <taxon>Eukaryota</taxon>
        <taxon>Viridiplantae</taxon>
        <taxon>Streptophyta</taxon>
        <taxon>Embryophyta</taxon>
        <taxon>Tracheophyta</taxon>
        <taxon>Spermatophyta</taxon>
        <taxon>Magnoliopsida</taxon>
        <taxon>eudicotyledons</taxon>
        <taxon>Gunneridae</taxon>
        <taxon>Pentapetalae</taxon>
        <taxon>asterids</taxon>
        <taxon>campanulids</taxon>
        <taxon>Apiales</taxon>
        <taxon>Apiaceae</taxon>
        <taxon>Apioideae</taxon>
        <taxon>apioid superclade</taxon>
        <taxon>Tordylieae</taxon>
        <taxon>Tordyliinae</taxon>
        <taxon>Heracleum</taxon>
    </lineage>
</organism>
<keyword evidence="5" id="KW-0460">Magnesium</keyword>
<name>A0AAD8IS22_9APIA</name>
<dbReference type="SUPFAM" id="SSF53335">
    <property type="entry name" value="S-adenosyl-L-methionine-dependent methyltransferases"/>
    <property type="match status" value="1"/>
</dbReference>
<dbReference type="GO" id="GO:0008168">
    <property type="term" value="F:methyltransferase activity"/>
    <property type="evidence" value="ECO:0007669"/>
    <property type="project" value="UniProtKB-KW"/>
</dbReference>
<keyword evidence="3" id="KW-0808">Transferase</keyword>
<dbReference type="InterPro" id="IPR005299">
    <property type="entry name" value="MeTrfase_7"/>
</dbReference>
<dbReference type="Pfam" id="PF03492">
    <property type="entry name" value="Methyltransf_7"/>
    <property type="match status" value="1"/>
</dbReference>
<dbReference type="AlphaFoldDB" id="A0AAD8IS22"/>
<evidence type="ECO:0000256" key="2">
    <source>
        <dbReference type="ARBA" id="ARBA00022603"/>
    </source>
</evidence>
<dbReference type="Proteomes" id="UP001237642">
    <property type="component" value="Unassembled WGS sequence"/>
</dbReference>
<dbReference type="InterPro" id="IPR042086">
    <property type="entry name" value="MeTrfase_capping"/>
</dbReference>
<reference evidence="6" key="1">
    <citation type="submission" date="2023-02" db="EMBL/GenBank/DDBJ databases">
        <title>Genome of toxic invasive species Heracleum sosnowskyi carries increased number of genes despite the absence of recent whole-genome duplications.</title>
        <authorList>
            <person name="Schelkunov M."/>
            <person name="Shtratnikova V."/>
            <person name="Makarenko M."/>
            <person name="Klepikova A."/>
            <person name="Omelchenko D."/>
            <person name="Novikova G."/>
            <person name="Obukhova E."/>
            <person name="Bogdanov V."/>
            <person name="Penin A."/>
            <person name="Logacheva M."/>
        </authorList>
    </citation>
    <scope>NUCLEOTIDE SEQUENCE</scope>
    <source>
        <strain evidence="6">Hsosn_3</strain>
        <tissue evidence="6">Leaf</tissue>
    </source>
</reference>
<evidence type="ECO:0000313" key="6">
    <source>
        <dbReference type="EMBL" id="KAK1391102.1"/>
    </source>
</evidence>
<dbReference type="GO" id="GO:0046872">
    <property type="term" value="F:metal ion binding"/>
    <property type="evidence" value="ECO:0007669"/>
    <property type="project" value="UniProtKB-KW"/>
</dbReference>
<evidence type="ECO:0000256" key="5">
    <source>
        <dbReference type="ARBA" id="ARBA00022842"/>
    </source>
</evidence>
<comment type="similarity">
    <text evidence="1">Belongs to the methyltransferase superfamily. Type-7 methyltransferase family.</text>
</comment>
<evidence type="ECO:0000256" key="4">
    <source>
        <dbReference type="ARBA" id="ARBA00022723"/>
    </source>
</evidence>